<keyword evidence="1" id="KW-1133">Transmembrane helix</keyword>
<evidence type="ECO:0000256" key="1">
    <source>
        <dbReference type="SAM" id="Phobius"/>
    </source>
</evidence>
<feature type="transmembrane region" description="Helical" evidence="1">
    <location>
        <begin position="38"/>
        <end position="61"/>
    </location>
</feature>
<dbReference type="RefSeq" id="WP_211530847.1">
    <property type="nucleotide sequence ID" value="NZ_JWHL01000009.1"/>
</dbReference>
<comment type="caution">
    <text evidence="2">The sequence shown here is derived from an EMBL/GenBank/DDBJ whole genome shotgun (WGS) entry which is preliminary data.</text>
</comment>
<proteinExistence type="predicted"/>
<sequence>MVQVNGFDLFFLFLGGCMIIGAGLVGLMTLGYEVSYTPMVLIAIAMLIAMVAVVVILTGYFSGKERQGE</sequence>
<evidence type="ECO:0000313" key="2">
    <source>
        <dbReference type="EMBL" id="MBR1369153.1"/>
    </source>
</evidence>
<dbReference type="Proteomes" id="UP000730161">
    <property type="component" value="Unassembled WGS sequence"/>
</dbReference>
<keyword evidence="1" id="KW-0812">Transmembrane</keyword>
<gene>
    <name evidence="2" type="ORF">RJ53_06470</name>
</gene>
<protein>
    <submittedName>
        <fullName evidence="2">Uncharacterized protein</fullName>
    </submittedName>
</protein>
<feature type="transmembrane region" description="Helical" evidence="1">
    <location>
        <begin position="9"/>
        <end position="32"/>
    </location>
</feature>
<accession>A0A8J7WAH1</accession>
<organism evidence="2 3">
    <name type="scientific">Methanocalculus chunghsingensis</name>
    <dbReference type="NCBI Taxonomy" id="156457"/>
    <lineage>
        <taxon>Archaea</taxon>
        <taxon>Methanobacteriati</taxon>
        <taxon>Methanobacteriota</taxon>
        <taxon>Stenosarchaea group</taxon>
        <taxon>Methanomicrobia</taxon>
        <taxon>Methanomicrobiales</taxon>
        <taxon>Methanocalculaceae</taxon>
        <taxon>Methanocalculus</taxon>
    </lineage>
</organism>
<keyword evidence="1" id="KW-0472">Membrane</keyword>
<evidence type="ECO:0000313" key="3">
    <source>
        <dbReference type="Proteomes" id="UP000730161"/>
    </source>
</evidence>
<reference evidence="2" key="1">
    <citation type="submission" date="2014-12" db="EMBL/GenBank/DDBJ databases">
        <authorList>
            <person name="Huang H.-H."/>
            <person name="Chen S.-C."/>
            <person name="Lai M.-C."/>
        </authorList>
    </citation>
    <scope>NUCLEOTIDE SEQUENCE</scope>
    <source>
        <strain evidence="2">K1F9705b</strain>
    </source>
</reference>
<keyword evidence="3" id="KW-1185">Reference proteome</keyword>
<name>A0A8J7WAH1_9EURY</name>
<dbReference type="AlphaFoldDB" id="A0A8J7WAH1"/>
<dbReference type="EMBL" id="JWHL01000009">
    <property type="protein sequence ID" value="MBR1369153.1"/>
    <property type="molecule type" value="Genomic_DNA"/>
</dbReference>